<feature type="region of interest" description="Disordered" evidence="1">
    <location>
        <begin position="40"/>
        <end position="59"/>
    </location>
</feature>
<keyword evidence="3" id="KW-1185">Reference proteome</keyword>
<dbReference type="InParanoid" id="A0A1U7ZCC5"/>
<dbReference type="GeneID" id="104592622"/>
<dbReference type="OMA" id="NIDGHDN"/>
<dbReference type="RefSeq" id="XP_010250366.1">
    <property type="nucleotide sequence ID" value="XM_010252064.1"/>
</dbReference>
<dbReference type="OrthoDB" id="759788at2759"/>
<keyword evidence="2" id="KW-0472">Membrane</keyword>
<keyword evidence="2" id="KW-0812">Transmembrane</keyword>
<gene>
    <name evidence="4" type="primary">LOC104592622</name>
</gene>
<feature type="transmembrane region" description="Helical" evidence="2">
    <location>
        <begin position="62"/>
        <end position="81"/>
    </location>
</feature>
<dbReference type="eggNOG" id="ENOG502SUCS">
    <property type="taxonomic scope" value="Eukaryota"/>
</dbReference>
<feature type="region of interest" description="Disordered" evidence="1">
    <location>
        <begin position="105"/>
        <end position="126"/>
    </location>
</feature>
<accession>A0A1U7ZCC5</accession>
<dbReference type="STRING" id="4432.A0A1U7ZCC5"/>
<dbReference type="PANTHER" id="PTHR34189">
    <property type="entry name" value="TRANSMEMBRANE PROTEIN"/>
    <property type="match status" value="1"/>
</dbReference>
<protein>
    <submittedName>
        <fullName evidence="4">Uncharacterized protein LOC104592622</fullName>
    </submittedName>
</protein>
<dbReference type="Proteomes" id="UP000189703">
    <property type="component" value="Unplaced"/>
</dbReference>
<organism evidence="3 4">
    <name type="scientific">Nelumbo nucifera</name>
    <name type="common">Sacred lotus</name>
    <dbReference type="NCBI Taxonomy" id="4432"/>
    <lineage>
        <taxon>Eukaryota</taxon>
        <taxon>Viridiplantae</taxon>
        <taxon>Streptophyta</taxon>
        <taxon>Embryophyta</taxon>
        <taxon>Tracheophyta</taxon>
        <taxon>Spermatophyta</taxon>
        <taxon>Magnoliopsida</taxon>
        <taxon>Proteales</taxon>
        <taxon>Nelumbonaceae</taxon>
        <taxon>Nelumbo</taxon>
    </lineage>
</organism>
<proteinExistence type="predicted"/>
<evidence type="ECO:0000256" key="2">
    <source>
        <dbReference type="SAM" id="Phobius"/>
    </source>
</evidence>
<name>A0A1U7ZCC5_NELNU</name>
<reference evidence="4" key="1">
    <citation type="submission" date="2025-08" db="UniProtKB">
        <authorList>
            <consortium name="RefSeq"/>
        </authorList>
    </citation>
    <scope>IDENTIFICATION</scope>
</reference>
<dbReference type="PANTHER" id="PTHR34189:SF10">
    <property type="entry name" value="TRANSMEMBRANE PROTEIN"/>
    <property type="match status" value="1"/>
</dbReference>
<keyword evidence="2" id="KW-1133">Transmembrane helix</keyword>
<sequence length="142" mass="15660">MHRSASTSRASDEFLINISPAVKCCSTGLKTVHVDDLPRYDPISDTNKKEAGSHPKSSGENAVHLIPLVLILCAIILWLFSHPVVDVMNSRGLIVERVKGLNINRRGNQTGLPSSNKPKNFDQVEQIQDGRRTVRYSVNKSG</sequence>
<evidence type="ECO:0000313" key="4">
    <source>
        <dbReference type="RefSeq" id="XP_010250366.1"/>
    </source>
</evidence>
<dbReference type="KEGG" id="nnu:104592622"/>
<evidence type="ECO:0000256" key="1">
    <source>
        <dbReference type="SAM" id="MobiDB-lite"/>
    </source>
</evidence>
<evidence type="ECO:0000313" key="3">
    <source>
        <dbReference type="Proteomes" id="UP000189703"/>
    </source>
</evidence>
<dbReference type="AlphaFoldDB" id="A0A1U7ZCC5"/>